<dbReference type="PANTHER" id="PTHR47829:SF1">
    <property type="entry name" value="HAD FAMILY PHOSPHATASE"/>
    <property type="match status" value="1"/>
</dbReference>
<sequence length="391" mass="43569">MPAPGKRVGGETGSVRTPLPLDKLNLYLSQRVPQATTPVSVKQFKFGQSNPTYFLTDALGQRFVLRRKPTGPLLSPTAHAIEREYRILSALGVHNRSPSTSEGQRVPVPEVYALCEDAEVLGAPFYVMQFLDGRIFTDPETPELSKEEKQTCWLSAVRALAALSSLSPSCLGLESYGPSTPYFPRQIRSLTRVSHAQASTADVDTGALVGPIPQFDTLIDWYTRHLPQAEEVRIVHGDYKLDNLVFHPTEPKVIGILDWELSTLGNPLVDLANLLQPWYADPLFLTPELQTQGKWRAWKSLPSDRLPAPPLEVLEREYAQLMGLAYPIKDMNFASSWMFFRLAVIAQGIAARNARRQASSERAAIYGKAFPIMGVLAKQLMDEEDARRARL</sequence>
<gene>
    <name evidence="2" type="ORF">DACRYDRAFT_82131</name>
</gene>
<dbReference type="OrthoDB" id="191037at2759"/>
<name>M5FU39_DACPD</name>
<protein>
    <submittedName>
        <fullName evidence="2">APH-domain-containing protein</fullName>
    </submittedName>
</protein>
<dbReference type="InterPro" id="IPR041726">
    <property type="entry name" value="ACAD10_11_N"/>
</dbReference>
<dbReference type="AlphaFoldDB" id="M5FU39"/>
<dbReference type="HOGENOM" id="CLU_007526_0_2_1"/>
<feature type="domain" description="Aminoglycoside phosphotransferase" evidence="1">
    <location>
        <begin position="41"/>
        <end position="296"/>
    </location>
</feature>
<organism evidence="2 3">
    <name type="scientific">Dacryopinax primogenitus (strain DJM 731)</name>
    <name type="common">Brown rot fungus</name>
    <dbReference type="NCBI Taxonomy" id="1858805"/>
    <lineage>
        <taxon>Eukaryota</taxon>
        <taxon>Fungi</taxon>
        <taxon>Dikarya</taxon>
        <taxon>Basidiomycota</taxon>
        <taxon>Agaricomycotina</taxon>
        <taxon>Dacrymycetes</taxon>
        <taxon>Dacrymycetales</taxon>
        <taxon>Dacrymycetaceae</taxon>
        <taxon>Dacryopinax</taxon>
    </lineage>
</organism>
<dbReference type="PANTHER" id="PTHR47829">
    <property type="entry name" value="HYDROLASE, PUTATIVE (AFU_ORTHOLOGUE AFUA_1G12880)-RELATED"/>
    <property type="match status" value="1"/>
</dbReference>
<dbReference type="STRING" id="1858805.M5FU39"/>
<dbReference type="CDD" id="cd05154">
    <property type="entry name" value="ACAD10_11_N-like"/>
    <property type="match status" value="1"/>
</dbReference>
<keyword evidence="3" id="KW-1185">Reference proteome</keyword>
<dbReference type="InterPro" id="IPR052898">
    <property type="entry name" value="ACAD10-like"/>
</dbReference>
<dbReference type="Gene3D" id="3.30.200.20">
    <property type="entry name" value="Phosphorylase Kinase, domain 1"/>
    <property type="match status" value="1"/>
</dbReference>
<evidence type="ECO:0000259" key="1">
    <source>
        <dbReference type="Pfam" id="PF01636"/>
    </source>
</evidence>
<evidence type="ECO:0000313" key="3">
    <source>
        <dbReference type="Proteomes" id="UP000030653"/>
    </source>
</evidence>
<dbReference type="InterPro" id="IPR011009">
    <property type="entry name" value="Kinase-like_dom_sf"/>
</dbReference>
<evidence type="ECO:0000313" key="2">
    <source>
        <dbReference type="EMBL" id="EJT99683.1"/>
    </source>
</evidence>
<dbReference type="EMBL" id="JH795869">
    <property type="protein sequence ID" value="EJT99683.1"/>
    <property type="molecule type" value="Genomic_DNA"/>
</dbReference>
<dbReference type="GeneID" id="63691613"/>
<dbReference type="RefSeq" id="XP_040626581.1">
    <property type="nucleotide sequence ID" value="XM_040776551.1"/>
</dbReference>
<dbReference type="InterPro" id="IPR002575">
    <property type="entry name" value="Aminoglycoside_PTrfase"/>
</dbReference>
<reference evidence="2 3" key="1">
    <citation type="journal article" date="2012" name="Science">
        <title>The Paleozoic origin of enzymatic lignin decomposition reconstructed from 31 fungal genomes.</title>
        <authorList>
            <person name="Floudas D."/>
            <person name="Binder M."/>
            <person name="Riley R."/>
            <person name="Barry K."/>
            <person name="Blanchette R.A."/>
            <person name="Henrissat B."/>
            <person name="Martinez A.T."/>
            <person name="Otillar R."/>
            <person name="Spatafora J.W."/>
            <person name="Yadav J.S."/>
            <person name="Aerts A."/>
            <person name="Benoit I."/>
            <person name="Boyd A."/>
            <person name="Carlson A."/>
            <person name="Copeland A."/>
            <person name="Coutinho P.M."/>
            <person name="de Vries R.P."/>
            <person name="Ferreira P."/>
            <person name="Findley K."/>
            <person name="Foster B."/>
            <person name="Gaskell J."/>
            <person name="Glotzer D."/>
            <person name="Gorecki P."/>
            <person name="Heitman J."/>
            <person name="Hesse C."/>
            <person name="Hori C."/>
            <person name="Igarashi K."/>
            <person name="Jurgens J.A."/>
            <person name="Kallen N."/>
            <person name="Kersten P."/>
            <person name="Kohler A."/>
            <person name="Kuees U."/>
            <person name="Kumar T.K.A."/>
            <person name="Kuo A."/>
            <person name="LaButti K."/>
            <person name="Larrondo L.F."/>
            <person name="Lindquist E."/>
            <person name="Ling A."/>
            <person name="Lombard V."/>
            <person name="Lucas S."/>
            <person name="Lundell T."/>
            <person name="Martin R."/>
            <person name="McLaughlin D.J."/>
            <person name="Morgenstern I."/>
            <person name="Morin E."/>
            <person name="Murat C."/>
            <person name="Nagy L.G."/>
            <person name="Nolan M."/>
            <person name="Ohm R.A."/>
            <person name="Patyshakuliyeva A."/>
            <person name="Rokas A."/>
            <person name="Ruiz-Duenas F.J."/>
            <person name="Sabat G."/>
            <person name="Salamov A."/>
            <person name="Samejima M."/>
            <person name="Schmutz J."/>
            <person name="Slot J.C."/>
            <person name="St John F."/>
            <person name="Stenlid J."/>
            <person name="Sun H."/>
            <person name="Sun S."/>
            <person name="Syed K."/>
            <person name="Tsang A."/>
            <person name="Wiebenga A."/>
            <person name="Young D."/>
            <person name="Pisabarro A."/>
            <person name="Eastwood D.C."/>
            <person name="Martin F."/>
            <person name="Cullen D."/>
            <person name="Grigoriev I.V."/>
            <person name="Hibbett D.S."/>
        </authorList>
    </citation>
    <scope>NUCLEOTIDE SEQUENCE [LARGE SCALE GENOMIC DNA]</scope>
    <source>
        <strain evidence="2 3">DJM-731 SS1</strain>
    </source>
</reference>
<dbReference type="SUPFAM" id="SSF56112">
    <property type="entry name" value="Protein kinase-like (PK-like)"/>
    <property type="match status" value="1"/>
</dbReference>
<dbReference type="OMA" id="MCVYRHP"/>
<proteinExistence type="predicted"/>
<dbReference type="Gene3D" id="3.90.1200.10">
    <property type="match status" value="1"/>
</dbReference>
<dbReference type="Pfam" id="PF01636">
    <property type="entry name" value="APH"/>
    <property type="match status" value="1"/>
</dbReference>
<accession>M5FU39</accession>
<dbReference type="Proteomes" id="UP000030653">
    <property type="component" value="Unassembled WGS sequence"/>
</dbReference>